<evidence type="ECO:0000256" key="8">
    <source>
        <dbReference type="ARBA" id="ARBA00023136"/>
    </source>
</evidence>
<keyword evidence="4 10" id="KW-0812">Transmembrane</keyword>
<accession>A0AAV7Y7G2</accession>
<dbReference type="Pfam" id="PF18266">
    <property type="entry name" value="Ncstrn_small"/>
    <property type="match status" value="1"/>
</dbReference>
<dbReference type="SUPFAM" id="SSF53187">
    <property type="entry name" value="Zn-dependent exopeptidases"/>
    <property type="match status" value="1"/>
</dbReference>
<evidence type="ECO:0000256" key="5">
    <source>
        <dbReference type="ARBA" id="ARBA00022729"/>
    </source>
</evidence>
<dbReference type="InterPro" id="IPR008710">
    <property type="entry name" value="Nicastrin"/>
</dbReference>
<dbReference type="GO" id="GO:0005886">
    <property type="term" value="C:plasma membrane"/>
    <property type="evidence" value="ECO:0007669"/>
    <property type="project" value="UniProtKB-ARBA"/>
</dbReference>
<dbReference type="Proteomes" id="UP001146793">
    <property type="component" value="Unassembled WGS sequence"/>
</dbReference>
<name>A0AAV7Y7G2_9EUKA</name>
<dbReference type="GO" id="GO:0016485">
    <property type="term" value="P:protein processing"/>
    <property type="evidence" value="ECO:0007669"/>
    <property type="project" value="InterPro"/>
</dbReference>
<evidence type="ECO:0000313" key="14">
    <source>
        <dbReference type="Proteomes" id="UP001146793"/>
    </source>
</evidence>
<keyword evidence="5 11" id="KW-0732">Signal</keyword>
<evidence type="ECO:0000256" key="9">
    <source>
        <dbReference type="ARBA" id="ARBA00023180"/>
    </source>
</evidence>
<feature type="domain" description="Nicastrin small lobe" evidence="12">
    <location>
        <begin position="42"/>
        <end position="196"/>
    </location>
</feature>
<proteinExistence type="inferred from homology"/>
<dbReference type="EMBL" id="JANTQA010000076">
    <property type="protein sequence ID" value="KAJ3423459.1"/>
    <property type="molecule type" value="Genomic_DNA"/>
</dbReference>
<evidence type="ECO:0000313" key="13">
    <source>
        <dbReference type="EMBL" id="KAJ3423459.1"/>
    </source>
</evidence>
<dbReference type="PANTHER" id="PTHR21092:SF0">
    <property type="entry name" value="NICASTRIN"/>
    <property type="match status" value="1"/>
</dbReference>
<evidence type="ECO:0000256" key="3">
    <source>
        <dbReference type="ARBA" id="ARBA00015303"/>
    </source>
</evidence>
<dbReference type="Pfam" id="PF05450">
    <property type="entry name" value="Nicastrin"/>
    <property type="match status" value="1"/>
</dbReference>
<comment type="caution">
    <text evidence="13">The sequence shown here is derived from an EMBL/GenBank/DDBJ whole genome shotgun (WGS) entry which is preliminary data.</text>
</comment>
<feature type="transmembrane region" description="Helical" evidence="10">
    <location>
        <begin position="648"/>
        <end position="667"/>
    </location>
</feature>
<sequence>MKIIKQAINLILVLLVFSRVISGLGIDLDEEIYETRDVSTAFRLLDFDTYYGSDSGLDERSGSLHLILNDEDLEDLEKDSPSTKVIIVTIHKYLTNSSLEIFAKEDSKVEGVVVLHGTDQEGSVDTAPDHFSPFSKIPQQFSGLHTSDETTWEWNPNSNLVFYTKWNFPIVYLSLEEESSEILKHAQENKEKDKTKYGISITGQMYGQYDSKVCLRRKYCDPIGGKSVYSFLGGQYNDSKPTTLVHCSIDSISMFPNYSPGYDSDSSSIAVLLAVFDALTDTAKTGAGMDWTSTDRQIMFGFWEGEKWGHLGSKRFLKEVEEFKCTDYSSGKKSCETPYRYSLQFTEIDLNNIDESIELTQIGLPSTDLNTYHLYAHVERNDKEDESIELMQYVDDVSKNSSSDSIQVTTISQASTSTPGIPPSSTESFIQQNSDIVSIVLSDFNEHFTNPYYGSVFDNGDLKNITQLVSVANLIARTIYAKALGITNLTTIPLELVVDESLLETLIDCLVTDNHCEFYENYFDSEYGEEYVTNYPGVYSENTGRLQSIFIRNFLQTKTFPASFGSCESDSDCKEDEDGDDIYADCIKKKCYKRAAYYHQAYSQDIEYNTDSSKYEIDSKASNVWTESRWANLSCKSFLFADTTKDTLLFALGLAFIIIYYIIYFLFRKFSIKKIFNVKSLKQN</sequence>
<keyword evidence="7 10" id="KW-1133">Transmembrane helix</keyword>
<evidence type="ECO:0000256" key="6">
    <source>
        <dbReference type="ARBA" id="ARBA00022976"/>
    </source>
</evidence>
<reference evidence="13" key="1">
    <citation type="submission" date="2022-08" db="EMBL/GenBank/DDBJ databases">
        <title>Novel sulphate-reducing endosymbionts in the free-living metamonad Anaeramoeba.</title>
        <authorList>
            <person name="Jerlstrom-Hultqvist J."/>
            <person name="Cepicka I."/>
            <person name="Gallot-Lavallee L."/>
            <person name="Salas-Leiva D."/>
            <person name="Curtis B.A."/>
            <person name="Zahonova K."/>
            <person name="Pipaliya S."/>
            <person name="Dacks J."/>
            <person name="Roger A.J."/>
        </authorList>
    </citation>
    <scope>NUCLEOTIDE SEQUENCE</scope>
    <source>
        <strain evidence="13">Busselton2</strain>
    </source>
</reference>
<dbReference type="AlphaFoldDB" id="A0AAV7Y7G2"/>
<feature type="signal peptide" evidence="11">
    <location>
        <begin position="1"/>
        <end position="23"/>
    </location>
</feature>
<evidence type="ECO:0000256" key="4">
    <source>
        <dbReference type="ARBA" id="ARBA00022692"/>
    </source>
</evidence>
<gene>
    <name evidence="13" type="ORF">M0812_29988</name>
</gene>
<dbReference type="Gene3D" id="3.40.630.10">
    <property type="entry name" value="Zn peptidases"/>
    <property type="match status" value="1"/>
</dbReference>
<protein>
    <recommendedName>
        <fullName evidence="3">Nicastrin</fullName>
    </recommendedName>
</protein>
<organism evidence="13 14">
    <name type="scientific">Anaeramoeba flamelloides</name>
    <dbReference type="NCBI Taxonomy" id="1746091"/>
    <lineage>
        <taxon>Eukaryota</taxon>
        <taxon>Metamonada</taxon>
        <taxon>Anaeramoebidae</taxon>
        <taxon>Anaeramoeba</taxon>
    </lineage>
</organism>
<keyword evidence="6" id="KW-0914">Notch signaling pathway</keyword>
<evidence type="ECO:0000256" key="1">
    <source>
        <dbReference type="ARBA" id="ARBA00004479"/>
    </source>
</evidence>
<comment type="subcellular location">
    <subcellularLocation>
        <location evidence="1">Membrane</location>
        <topology evidence="1">Single-pass type I membrane protein</topology>
    </subcellularLocation>
</comment>
<evidence type="ECO:0000256" key="10">
    <source>
        <dbReference type="SAM" id="Phobius"/>
    </source>
</evidence>
<dbReference type="InterPro" id="IPR041084">
    <property type="entry name" value="Ncstrn_small"/>
</dbReference>
<evidence type="ECO:0000256" key="11">
    <source>
        <dbReference type="SAM" id="SignalP"/>
    </source>
</evidence>
<evidence type="ECO:0000256" key="2">
    <source>
        <dbReference type="ARBA" id="ARBA00007717"/>
    </source>
</evidence>
<keyword evidence="8 10" id="KW-0472">Membrane</keyword>
<keyword evidence="9" id="KW-0325">Glycoprotein</keyword>
<evidence type="ECO:0000256" key="7">
    <source>
        <dbReference type="ARBA" id="ARBA00022989"/>
    </source>
</evidence>
<evidence type="ECO:0000259" key="12">
    <source>
        <dbReference type="Pfam" id="PF18266"/>
    </source>
</evidence>
<dbReference type="PANTHER" id="PTHR21092">
    <property type="entry name" value="NICASTRIN"/>
    <property type="match status" value="1"/>
</dbReference>
<comment type="similarity">
    <text evidence="2">Belongs to the nicastrin family.</text>
</comment>
<dbReference type="GO" id="GO:0007219">
    <property type="term" value="P:Notch signaling pathway"/>
    <property type="evidence" value="ECO:0007669"/>
    <property type="project" value="UniProtKB-KW"/>
</dbReference>
<feature type="chain" id="PRO_5043328207" description="Nicastrin" evidence="11">
    <location>
        <begin position="24"/>
        <end position="684"/>
    </location>
</feature>